<comment type="caution">
    <text evidence="1">The sequence shown here is derived from an EMBL/GenBank/DDBJ whole genome shotgun (WGS) entry which is preliminary data.</text>
</comment>
<evidence type="ECO:0000313" key="1">
    <source>
        <dbReference type="EMBL" id="GKZ27393.1"/>
    </source>
</evidence>
<dbReference type="Proteomes" id="UP001143548">
    <property type="component" value="Unassembled WGS sequence"/>
</dbReference>
<protein>
    <submittedName>
        <fullName evidence="1">Uncharacterized protein</fullName>
    </submittedName>
</protein>
<dbReference type="EMBL" id="BROQ01000208">
    <property type="protein sequence ID" value="GKZ27393.1"/>
    <property type="molecule type" value="Genomic_DNA"/>
</dbReference>
<proteinExistence type="predicted"/>
<organism evidence="1 2">
    <name type="scientific">Aspergillus brasiliensis</name>
    <dbReference type="NCBI Taxonomy" id="319629"/>
    <lineage>
        <taxon>Eukaryota</taxon>
        <taxon>Fungi</taxon>
        <taxon>Dikarya</taxon>
        <taxon>Ascomycota</taxon>
        <taxon>Pezizomycotina</taxon>
        <taxon>Eurotiomycetes</taxon>
        <taxon>Eurotiomycetidae</taxon>
        <taxon>Eurotiales</taxon>
        <taxon>Aspergillaceae</taxon>
        <taxon>Aspergillus</taxon>
        <taxon>Aspergillus subgen. Circumdati</taxon>
    </lineage>
</organism>
<evidence type="ECO:0000313" key="2">
    <source>
        <dbReference type="Proteomes" id="UP001143548"/>
    </source>
</evidence>
<accession>A0A9W6DSJ7</accession>
<gene>
    <name evidence="1" type="ORF">AbraCBS73388_004500</name>
</gene>
<reference evidence="1" key="1">
    <citation type="submission" date="2022-07" db="EMBL/GenBank/DDBJ databases">
        <title>Taxonomy of Aspergillus series Nigri: significant species reduction supported by multi-species coalescent approaches.</title>
        <authorList>
            <person name="Bian C."/>
            <person name="Kusuya Y."/>
            <person name="Sklenar F."/>
            <person name="D'hooge E."/>
            <person name="Yaguchi T."/>
            <person name="Takahashi H."/>
            <person name="Hubka V."/>
        </authorList>
    </citation>
    <scope>NUCLEOTIDE SEQUENCE</scope>
    <source>
        <strain evidence="1">CBS 733.88</strain>
    </source>
</reference>
<sequence length="543" mass="62515">MASYGPSEKLSMKDIKDYSLATDPLWPMMYPECGNPGTILEGLSSPYAASLIPESFRQNFFGKLPPEVRRRIAGYVGPCWYLAVLGEARRLIEYIRRNKKEPQEGKLEVINNLWMSRILFQDHSYVSWLSDKPLEATEGTDVIQIQIPQRIRKVIISKDHIGVRGIQFLDQESPTQDQSPWYEIYDVEHSYPTLLIGYYCPLIKWIDFEREKGSRANTLTWTSPVAPALHQLNNASLPQMHLNGLHYMKLGPPVKGLLVVFSGVRRILGIHNFSGRNKAFWEFMDSVRHFINWPVKESCPYWFYFPLNDQEDIQGAWIRNWRQPQGEAKEIFTDALMLRTSLGRSVTFGPVYPDRYTDDCDYIPLVRNTDGPISGIFHDGFDPVKDCIQVCGATCDSPRDDKAPVLVPWRTVIRPPGVNPDDDRYPWFMTNATLRGLTKVQVCRDRTQPHHPCLGMLMFYADGHVESSGQIRWDYGLDEEICCPIMVVFGVVDEKVFIKDIQSVKDKVESTVRSRDRHILPAEGLFVWWFSELGDRLAIYPQP</sequence>
<dbReference type="AlphaFoldDB" id="A0A9W6DSJ7"/>
<name>A0A9W6DSJ7_9EURO</name>